<feature type="compositionally biased region" description="Polar residues" evidence="1">
    <location>
        <begin position="15"/>
        <end position="26"/>
    </location>
</feature>
<dbReference type="PANTHER" id="PTHR36576:SF1">
    <property type="entry name" value="UPF0654 PROTEIN C11D3.01C-RELATED"/>
    <property type="match status" value="1"/>
</dbReference>
<dbReference type="InParanoid" id="A0A5J5EZ36"/>
<dbReference type="InterPro" id="IPR018824">
    <property type="entry name" value="Conidiation-specific_6"/>
</dbReference>
<evidence type="ECO:0000313" key="3">
    <source>
        <dbReference type="Proteomes" id="UP000326924"/>
    </source>
</evidence>
<proteinExistence type="predicted"/>
<comment type="caution">
    <text evidence="2">The sequence shown here is derived from an EMBL/GenBank/DDBJ whole genome shotgun (WGS) entry which is preliminary data.</text>
</comment>
<evidence type="ECO:0008006" key="4">
    <source>
        <dbReference type="Google" id="ProtNLM"/>
    </source>
</evidence>
<dbReference type="GO" id="GO:0005737">
    <property type="term" value="C:cytoplasm"/>
    <property type="evidence" value="ECO:0007669"/>
    <property type="project" value="TreeGrafter"/>
</dbReference>
<dbReference type="PANTHER" id="PTHR36576">
    <property type="entry name" value="UPF0654 PROTEIN C11D3.01C-RELATED"/>
    <property type="match status" value="1"/>
</dbReference>
<dbReference type="AlphaFoldDB" id="A0A5J5EZ36"/>
<dbReference type="OrthoDB" id="5419162at2759"/>
<evidence type="ECO:0000313" key="2">
    <source>
        <dbReference type="EMBL" id="KAA8907972.1"/>
    </source>
</evidence>
<feature type="compositionally biased region" description="Basic and acidic residues" evidence="1">
    <location>
        <begin position="56"/>
        <end position="78"/>
    </location>
</feature>
<name>A0A5J5EZ36_9PEZI</name>
<feature type="region of interest" description="Disordered" evidence="1">
    <location>
        <begin position="1"/>
        <end position="29"/>
    </location>
</feature>
<feature type="region of interest" description="Disordered" evidence="1">
    <location>
        <begin position="44"/>
        <end position="113"/>
    </location>
</feature>
<feature type="compositionally biased region" description="Polar residues" evidence="1">
    <location>
        <begin position="46"/>
        <end position="55"/>
    </location>
</feature>
<dbReference type="Pfam" id="PF10346">
    <property type="entry name" value="Con-6"/>
    <property type="match status" value="2"/>
</dbReference>
<protein>
    <recommendedName>
        <fullName evidence="4">Conidiation protein 6-domain-containing protein</fullName>
    </recommendedName>
</protein>
<evidence type="ECO:0000256" key="1">
    <source>
        <dbReference type="SAM" id="MobiDB-lite"/>
    </source>
</evidence>
<gene>
    <name evidence="2" type="ORF">FN846DRAFT_918720</name>
</gene>
<accession>A0A5J5EZ36</accession>
<reference evidence="2 3" key="1">
    <citation type="submission" date="2019-09" db="EMBL/GenBank/DDBJ databases">
        <title>Draft genome of the ectomycorrhizal ascomycete Sphaerosporella brunnea.</title>
        <authorList>
            <consortium name="DOE Joint Genome Institute"/>
            <person name="Benucci G.M."/>
            <person name="Marozzi G."/>
            <person name="Antonielli L."/>
            <person name="Sanchez S."/>
            <person name="Marco P."/>
            <person name="Wang X."/>
            <person name="Falini L.B."/>
            <person name="Barry K."/>
            <person name="Haridas S."/>
            <person name="Lipzen A."/>
            <person name="Labutti K."/>
            <person name="Grigoriev I.V."/>
            <person name="Murat C."/>
            <person name="Martin F."/>
            <person name="Albertini E."/>
            <person name="Donnini D."/>
            <person name="Bonito G."/>
        </authorList>
    </citation>
    <scope>NUCLEOTIDE SEQUENCE [LARGE SCALE GENOMIC DNA]</scope>
    <source>
        <strain evidence="2 3">Sb_GMNB300</strain>
    </source>
</reference>
<dbReference type="InterPro" id="IPR052670">
    <property type="entry name" value="UPF0654_domain"/>
</dbReference>
<dbReference type="Proteomes" id="UP000326924">
    <property type="component" value="Unassembled WGS sequence"/>
</dbReference>
<sequence length="169" mass="18468">MDPNVSHHDLRSEAQHGQTQGASGSSHADAMETEHIHHVIAGHKANLSNPNTSVESKVHSRRVLEEIARGELTESREEPESEPEPSVAKGPPPHQHTIHHHGAMPKQSDIVHPGDTVVAEDPGHGETVIIEEKRVRNVISGYKAALRNPRVGAAAKQRAQEVLDELERD</sequence>
<organism evidence="2 3">
    <name type="scientific">Sphaerosporella brunnea</name>
    <dbReference type="NCBI Taxonomy" id="1250544"/>
    <lineage>
        <taxon>Eukaryota</taxon>
        <taxon>Fungi</taxon>
        <taxon>Dikarya</taxon>
        <taxon>Ascomycota</taxon>
        <taxon>Pezizomycotina</taxon>
        <taxon>Pezizomycetes</taxon>
        <taxon>Pezizales</taxon>
        <taxon>Pyronemataceae</taxon>
        <taxon>Sphaerosporella</taxon>
    </lineage>
</organism>
<feature type="compositionally biased region" description="Basic and acidic residues" evidence="1">
    <location>
        <begin position="1"/>
        <end position="14"/>
    </location>
</feature>
<dbReference type="EMBL" id="VXIS01000074">
    <property type="protein sequence ID" value="KAA8907972.1"/>
    <property type="molecule type" value="Genomic_DNA"/>
</dbReference>
<keyword evidence="3" id="KW-1185">Reference proteome</keyword>